<dbReference type="Gene3D" id="1.10.150.20">
    <property type="entry name" value="5' to 3' exonuclease, C-terminal subdomain"/>
    <property type="match status" value="1"/>
</dbReference>
<dbReference type="SUPFAM" id="SSF56672">
    <property type="entry name" value="DNA/RNA polymerases"/>
    <property type="match status" value="1"/>
</dbReference>
<dbReference type="GO" id="GO:0006302">
    <property type="term" value="P:double-strand break repair"/>
    <property type="evidence" value="ECO:0007669"/>
    <property type="project" value="TreeGrafter"/>
</dbReference>
<name>A0A0E3CAS7_9BURK</name>
<comment type="caution">
    <text evidence="3">The sequence shown here is derived from an EMBL/GenBank/DDBJ whole genome shotgun (WGS) entry which is preliminary data.</text>
</comment>
<dbReference type="InterPro" id="IPR001098">
    <property type="entry name" value="DNA-dir_DNA_pol_A_palm_dom"/>
</dbReference>
<dbReference type="InterPro" id="IPR002298">
    <property type="entry name" value="DNA_polymerase_A"/>
</dbReference>
<dbReference type="SMART" id="SM00482">
    <property type="entry name" value="POLAc"/>
    <property type="match status" value="1"/>
</dbReference>
<comment type="subunit">
    <text evidence="1">Single-chain monomer with multiple functions.</text>
</comment>
<evidence type="ECO:0000259" key="2">
    <source>
        <dbReference type="SMART" id="SM00482"/>
    </source>
</evidence>
<dbReference type="InterPro" id="IPR043502">
    <property type="entry name" value="DNA/RNA_pol_sf"/>
</dbReference>
<dbReference type="Pfam" id="PF00476">
    <property type="entry name" value="DNA_pol_A"/>
    <property type="match status" value="1"/>
</dbReference>
<dbReference type="EMBL" id="AWTP01000165">
    <property type="protein sequence ID" value="KGH03580.1"/>
    <property type="molecule type" value="Genomic_DNA"/>
</dbReference>
<protein>
    <recommendedName>
        <fullName evidence="2">DNA-directed DNA polymerase family A palm domain-containing protein</fullName>
    </recommendedName>
</protein>
<keyword evidence="4" id="KW-1185">Reference proteome</keyword>
<organism evidence="3 4">
    <name type="scientific">Comamonas thiooxydans</name>
    <dbReference type="NCBI Taxonomy" id="363952"/>
    <lineage>
        <taxon>Bacteria</taxon>
        <taxon>Pseudomonadati</taxon>
        <taxon>Pseudomonadota</taxon>
        <taxon>Betaproteobacteria</taxon>
        <taxon>Burkholderiales</taxon>
        <taxon>Comamonadaceae</taxon>
        <taxon>Comamonas</taxon>
    </lineage>
</organism>
<accession>A0A0E3CAS7</accession>
<gene>
    <name evidence="3" type="ORF">P608_25060</name>
</gene>
<feature type="domain" description="DNA-directed DNA polymerase family A palm" evidence="2">
    <location>
        <begin position="160"/>
        <end position="350"/>
    </location>
</feature>
<proteinExistence type="predicted"/>
<dbReference type="RefSeq" id="WP_052053063.1">
    <property type="nucleotide sequence ID" value="NZ_AWTM01000120.1"/>
</dbReference>
<dbReference type="Gene3D" id="3.30.70.370">
    <property type="match status" value="1"/>
</dbReference>
<dbReference type="PANTHER" id="PTHR10133:SF62">
    <property type="entry name" value="DNA POLYMERASE THETA"/>
    <property type="match status" value="1"/>
</dbReference>
<evidence type="ECO:0000313" key="4">
    <source>
        <dbReference type="Proteomes" id="UP000029549"/>
    </source>
</evidence>
<dbReference type="PANTHER" id="PTHR10133">
    <property type="entry name" value="DNA POLYMERASE I"/>
    <property type="match status" value="1"/>
</dbReference>
<dbReference type="Proteomes" id="UP000029549">
    <property type="component" value="Unassembled WGS sequence"/>
</dbReference>
<dbReference type="GO" id="GO:0003677">
    <property type="term" value="F:DNA binding"/>
    <property type="evidence" value="ECO:0007669"/>
    <property type="project" value="InterPro"/>
</dbReference>
<reference evidence="3 4" key="1">
    <citation type="submission" date="2013-09" db="EMBL/GenBank/DDBJ databases">
        <title>High correlation between genotypes and phenotypes of environmental bacteria Comamonas testosteroni strains.</title>
        <authorList>
            <person name="Liu L."/>
            <person name="Zhu W."/>
            <person name="Xia X."/>
            <person name="Xu B."/>
            <person name="Luo M."/>
            <person name="Wang G."/>
        </authorList>
    </citation>
    <scope>NUCLEOTIDE SEQUENCE [LARGE SCALE GENOMIC DNA]</scope>
    <source>
        <strain evidence="3 4">DF2</strain>
    </source>
</reference>
<dbReference type="AlphaFoldDB" id="A0A0E3CAS7"/>
<evidence type="ECO:0000313" key="3">
    <source>
        <dbReference type="EMBL" id="KGH03580.1"/>
    </source>
</evidence>
<dbReference type="GO" id="GO:0003887">
    <property type="term" value="F:DNA-directed DNA polymerase activity"/>
    <property type="evidence" value="ECO:0007669"/>
    <property type="project" value="InterPro"/>
</dbReference>
<sequence>MELIDMARALLRGRYAVAAASTEALGTPIDLELYDAIRQSTGTLRAELIRQVDEDYRVYEQGSFRAALFERYLLERGLQWPRLDSGKLRLDDDSFKEMARAIPAIEPLRQLRKTLATLHELKLAVGADGRNRTALFPFSSQTGRNQPRSSQFIFGQPAWMRGLIQPKPGWALAYVDFSQQELAIAAVLSGDRRMQDAYLSEDFYMTFAKMARAVPSEATKHTHPLVRERFKACALGVLFGMSATGMALRLGIAEIEAQRLLNAHKSAFPDFWRWSQNVADYGMLGNPLHTVFGWTLHITSRTKVRSIQNFPMQANGAEMMRLAHIRLIELGIRVCAPIHDAFLVEAPIDEIEHIAAQTSAVMQWAGEVVLEGFKLRSEAKIIRSPERLLESKGVPMWNMVMEMLGREDAKEGV</sequence>
<dbReference type="GO" id="GO:0006261">
    <property type="term" value="P:DNA-templated DNA replication"/>
    <property type="evidence" value="ECO:0007669"/>
    <property type="project" value="InterPro"/>
</dbReference>
<dbReference type="PRINTS" id="PR00868">
    <property type="entry name" value="DNAPOLI"/>
</dbReference>
<evidence type="ECO:0000256" key="1">
    <source>
        <dbReference type="ARBA" id="ARBA00011541"/>
    </source>
</evidence>